<protein>
    <submittedName>
        <fullName evidence="2">Helix-turn-helix transcriptional regulator</fullName>
    </submittedName>
</protein>
<name>A0ABP9G3W1_9ACTN</name>
<dbReference type="Gene3D" id="3.30.450.180">
    <property type="match status" value="1"/>
</dbReference>
<dbReference type="Proteomes" id="UP001499993">
    <property type="component" value="Unassembled WGS sequence"/>
</dbReference>
<dbReference type="EMBL" id="BAABIK010000001">
    <property type="protein sequence ID" value="GAA4926762.1"/>
    <property type="molecule type" value="Genomic_DNA"/>
</dbReference>
<evidence type="ECO:0000313" key="2">
    <source>
        <dbReference type="EMBL" id="GAA4926762.1"/>
    </source>
</evidence>
<keyword evidence="3" id="KW-1185">Reference proteome</keyword>
<organism evidence="2 3">
    <name type="scientific">Streptomonospora halophila</name>
    <dbReference type="NCBI Taxonomy" id="427369"/>
    <lineage>
        <taxon>Bacteria</taxon>
        <taxon>Bacillati</taxon>
        <taxon>Actinomycetota</taxon>
        <taxon>Actinomycetes</taxon>
        <taxon>Streptosporangiales</taxon>
        <taxon>Nocardiopsidaceae</taxon>
        <taxon>Streptomonospora</taxon>
    </lineage>
</organism>
<sequence length="225" mass="24986">MRGLRRQELAAVAEISVEYLIRLEQGRVAHPSRGVLTSLARALELLPGQRDHLFRLAGELPPEPTSPSEQVRPGLSHLLEGLTTPATVHDGRLDVLARNSAATELLGQPHGTGPYDRNIVYQGFAPSARRVLGEEGAARYGRWATAELRTAIARYPHDARLQGLVKELTATSADFRRHWGRGEVACERSGIKRLLHPAKGWHTFHSEMLHDAQQDHWVVIYTPAT</sequence>
<dbReference type="PANTHER" id="PTHR35010">
    <property type="entry name" value="BLL4672 PROTEIN-RELATED"/>
    <property type="match status" value="1"/>
</dbReference>
<dbReference type="InterPro" id="IPR041413">
    <property type="entry name" value="MLTR_LBD"/>
</dbReference>
<dbReference type="PROSITE" id="PS50943">
    <property type="entry name" value="HTH_CROC1"/>
    <property type="match status" value="1"/>
</dbReference>
<dbReference type="Pfam" id="PF13560">
    <property type="entry name" value="HTH_31"/>
    <property type="match status" value="1"/>
</dbReference>
<evidence type="ECO:0000259" key="1">
    <source>
        <dbReference type="PROSITE" id="PS50943"/>
    </source>
</evidence>
<dbReference type="InterPro" id="IPR001387">
    <property type="entry name" value="Cro/C1-type_HTH"/>
</dbReference>
<comment type="caution">
    <text evidence="2">The sequence shown here is derived from an EMBL/GenBank/DDBJ whole genome shotgun (WGS) entry which is preliminary data.</text>
</comment>
<gene>
    <name evidence="2" type="ORF">GCM10023224_01980</name>
</gene>
<accession>A0ABP9G3W1</accession>
<dbReference type="InterPro" id="IPR010982">
    <property type="entry name" value="Lambda_DNA-bd_dom_sf"/>
</dbReference>
<evidence type="ECO:0000313" key="3">
    <source>
        <dbReference type="Proteomes" id="UP001499993"/>
    </source>
</evidence>
<reference evidence="3" key="1">
    <citation type="journal article" date="2019" name="Int. J. Syst. Evol. Microbiol.">
        <title>The Global Catalogue of Microorganisms (GCM) 10K type strain sequencing project: providing services to taxonomists for standard genome sequencing and annotation.</title>
        <authorList>
            <consortium name="The Broad Institute Genomics Platform"/>
            <consortium name="The Broad Institute Genome Sequencing Center for Infectious Disease"/>
            <person name="Wu L."/>
            <person name="Ma J."/>
        </authorList>
    </citation>
    <scope>NUCLEOTIDE SEQUENCE [LARGE SCALE GENOMIC DNA]</scope>
    <source>
        <strain evidence="3">JCM 18123</strain>
    </source>
</reference>
<dbReference type="Pfam" id="PF17765">
    <property type="entry name" value="MLTR_LBD"/>
    <property type="match status" value="1"/>
</dbReference>
<dbReference type="SUPFAM" id="SSF47413">
    <property type="entry name" value="lambda repressor-like DNA-binding domains"/>
    <property type="match status" value="1"/>
</dbReference>
<dbReference type="PANTHER" id="PTHR35010:SF2">
    <property type="entry name" value="BLL4672 PROTEIN"/>
    <property type="match status" value="1"/>
</dbReference>
<dbReference type="Gene3D" id="1.10.260.40">
    <property type="entry name" value="lambda repressor-like DNA-binding domains"/>
    <property type="match status" value="1"/>
</dbReference>
<feature type="domain" description="HTH cro/C1-type" evidence="1">
    <location>
        <begin position="2"/>
        <end position="50"/>
    </location>
</feature>
<proteinExistence type="predicted"/>
<dbReference type="CDD" id="cd00093">
    <property type="entry name" value="HTH_XRE"/>
    <property type="match status" value="1"/>
</dbReference>